<keyword evidence="1" id="KW-0472">Membrane</keyword>
<dbReference type="GO" id="GO:0016209">
    <property type="term" value="F:antioxidant activity"/>
    <property type="evidence" value="ECO:0007669"/>
    <property type="project" value="InterPro"/>
</dbReference>
<dbReference type="CDD" id="cd02966">
    <property type="entry name" value="TlpA_like_family"/>
    <property type="match status" value="1"/>
</dbReference>
<dbReference type="PANTHER" id="PTHR42852">
    <property type="entry name" value="THIOL:DISULFIDE INTERCHANGE PROTEIN DSBE"/>
    <property type="match status" value="1"/>
</dbReference>
<dbReference type="InterPro" id="IPR000866">
    <property type="entry name" value="AhpC/TSA"/>
</dbReference>
<dbReference type="SUPFAM" id="SSF52833">
    <property type="entry name" value="Thioredoxin-like"/>
    <property type="match status" value="1"/>
</dbReference>
<evidence type="ECO:0000259" key="2">
    <source>
        <dbReference type="PROSITE" id="PS51352"/>
    </source>
</evidence>
<dbReference type="PROSITE" id="PS51352">
    <property type="entry name" value="THIOREDOXIN_2"/>
    <property type="match status" value="1"/>
</dbReference>
<proteinExistence type="predicted"/>
<dbReference type="InterPro" id="IPR013766">
    <property type="entry name" value="Thioredoxin_domain"/>
</dbReference>
<evidence type="ECO:0000256" key="1">
    <source>
        <dbReference type="SAM" id="Phobius"/>
    </source>
</evidence>
<accession>A0A7C4LLG0</accession>
<organism evidence="3">
    <name type="scientific">Schlesneria paludicola</name>
    <dbReference type="NCBI Taxonomy" id="360056"/>
    <lineage>
        <taxon>Bacteria</taxon>
        <taxon>Pseudomonadati</taxon>
        <taxon>Planctomycetota</taxon>
        <taxon>Planctomycetia</taxon>
        <taxon>Planctomycetales</taxon>
        <taxon>Planctomycetaceae</taxon>
        <taxon>Schlesneria</taxon>
    </lineage>
</organism>
<dbReference type="GO" id="GO:0016491">
    <property type="term" value="F:oxidoreductase activity"/>
    <property type="evidence" value="ECO:0007669"/>
    <property type="project" value="InterPro"/>
</dbReference>
<gene>
    <name evidence="3" type="ORF">ENS64_09785</name>
</gene>
<feature type="transmembrane region" description="Helical" evidence="1">
    <location>
        <begin position="20"/>
        <end position="39"/>
    </location>
</feature>
<sequence>MASESRDVDAEVPHSSRPSLAMWLAFVLMAAAILAVWLSRGVRPRLPDRPPLIGQIAPEIRVQGWINGPGPTPEELAGKIVVLDVWAYWCGPCRAAAPELIALYNKYKERGVVFLGLTEEDSSALEQSRRFVAETKLTWPQGYGAGETIEELEVHWIPQLFVIGPDGRIAWDLSSGEPIEQVLDRLTRSG</sequence>
<reference evidence="3" key="1">
    <citation type="journal article" date="2020" name="mSystems">
        <title>Genome- and Community-Level Interaction Insights into Carbon Utilization and Element Cycling Functions of Hydrothermarchaeota in Hydrothermal Sediment.</title>
        <authorList>
            <person name="Zhou Z."/>
            <person name="Liu Y."/>
            <person name="Xu W."/>
            <person name="Pan J."/>
            <person name="Luo Z.H."/>
            <person name="Li M."/>
        </authorList>
    </citation>
    <scope>NUCLEOTIDE SEQUENCE [LARGE SCALE GENOMIC DNA]</scope>
    <source>
        <strain evidence="3">SpSt-508</strain>
    </source>
</reference>
<dbReference type="AlphaFoldDB" id="A0A7C4LLG0"/>
<comment type="caution">
    <text evidence="3">The sequence shown here is derived from an EMBL/GenBank/DDBJ whole genome shotgun (WGS) entry which is preliminary data.</text>
</comment>
<name>A0A7C4LLG0_9PLAN</name>
<dbReference type="InterPro" id="IPR036249">
    <property type="entry name" value="Thioredoxin-like_sf"/>
</dbReference>
<dbReference type="InterPro" id="IPR050553">
    <property type="entry name" value="Thioredoxin_ResA/DsbE_sf"/>
</dbReference>
<keyword evidence="1" id="KW-0812">Transmembrane</keyword>
<dbReference type="EMBL" id="DSVQ01000012">
    <property type="protein sequence ID" value="HGT39536.1"/>
    <property type="molecule type" value="Genomic_DNA"/>
</dbReference>
<dbReference type="PANTHER" id="PTHR42852:SF13">
    <property type="entry name" value="PROTEIN DIPZ"/>
    <property type="match status" value="1"/>
</dbReference>
<dbReference type="Gene3D" id="3.40.30.10">
    <property type="entry name" value="Glutaredoxin"/>
    <property type="match status" value="1"/>
</dbReference>
<evidence type="ECO:0000313" key="3">
    <source>
        <dbReference type="EMBL" id="HGT39536.1"/>
    </source>
</evidence>
<feature type="domain" description="Thioredoxin" evidence="2">
    <location>
        <begin position="51"/>
        <end position="190"/>
    </location>
</feature>
<protein>
    <submittedName>
        <fullName evidence="3">TlpA family protein disulfide reductase</fullName>
    </submittedName>
</protein>
<keyword evidence="1" id="KW-1133">Transmembrane helix</keyword>
<dbReference type="Pfam" id="PF00578">
    <property type="entry name" value="AhpC-TSA"/>
    <property type="match status" value="1"/>
</dbReference>